<gene>
    <name evidence="10" type="ORF">BGZ96_006182</name>
</gene>
<dbReference type="InterPro" id="IPR013087">
    <property type="entry name" value="Znf_C2H2_type"/>
</dbReference>
<feature type="domain" description="C2H2-type" evidence="9">
    <location>
        <begin position="451"/>
        <end position="478"/>
    </location>
</feature>
<organism evidence="10 11">
    <name type="scientific">Linnemannia gamsii</name>
    <dbReference type="NCBI Taxonomy" id="64522"/>
    <lineage>
        <taxon>Eukaryota</taxon>
        <taxon>Fungi</taxon>
        <taxon>Fungi incertae sedis</taxon>
        <taxon>Mucoromycota</taxon>
        <taxon>Mortierellomycotina</taxon>
        <taxon>Mortierellomycetes</taxon>
        <taxon>Mortierellales</taxon>
        <taxon>Mortierellaceae</taxon>
        <taxon>Linnemannia</taxon>
    </lineage>
</organism>
<dbReference type="Proteomes" id="UP001194696">
    <property type="component" value="Unassembled WGS sequence"/>
</dbReference>
<comment type="subcellular location">
    <subcellularLocation>
        <location evidence="1">Nucleus</location>
    </subcellularLocation>
</comment>
<dbReference type="SMART" id="SM00355">
    <property type="entry name" value="ZnF_C2H2"/>
    <property type="match status" value="3"/>
</dbReference>
<feature type="compositionally biased region" description="Basic residues" evidence="8">
    <location>
        <begin position="341"/>
        <end position="354"/>
    </location>
</feature>
<evidence type="ECO:0000256" key="7">
    <source>
        <dbReference type="PROSITE-ProRule" id="PRU00042"/>
    </source>
</evidence>
<dbReference type="PROSITE" id="PS00028">
    <property type="entry name" value="ZINC_FINGER_C2H2_1"/>
    <property type="match status" value="3"/>
</dbReference>
<dbReference type="PANTHER" id="PTHR16515">
    <property type="entry name" value="PR DOMAIN ZINC FINGER PROTEIN"/>
    <property type="match status" value="1"/>
</dbReference>
<proteinExistence type="predicted"/>
<keyword evidence="6" id="KW-0539">Nucleus</keyword>
<feature type="region of interest" description="Disordered" evidence="8">
    <location>
        <begin position="261"/>
        <end position="391"/>
    </location>
</feature>
<feature type="domain" description="C2H2-type" evidence="9">
    <location>
        <begin position="395"/>
        <end position="422"/>
    </location>
</feature>
<accession>A0ABQ7K4D8</accession>
<evidence type="ECO:0000256" key="3">
    <source>
        <dbReference type="ARBA" id="ARBA00022737"/>
    </source>
</evidence>
<feature type="domain" description="C2H2-type" evidence="9">
    <location>
        <begin position="423"/>
        <end position="450"/>
    </location>
</feature>
<protein>
    <recommendedName>
        <fullName evidence="9">C2H2-type domain-containing protein</fullName>
    </recommendedName>
</protein>
<sequence length="481" mass="53621">MNKPGSRNYRSNYEADSFATNFVSFDTKKGGHLASNNNNSLFYYNNVPNATSIVTTTNTNSAPRQVPYSSSNNTLTYPGASEEYLTYESLTHYMNLPIEADLAALSFTRALVYPPNSNQVMNPIHIQVVLGPGSFETPMYPTTTTSIAAVPTTPPATTMVDTENTYYGTFEAPYPATLQTFQDPSFFAPDQQQPPPYPSLGSPPPPMWAPQPHEAVRALYNSPLNTTTTLQHPLQPQPLQQLQQQEQLYNPHSLHYGHHHHLHVHQHQEGVSPHILSDPALSPPPLPHLMSPYTEPDDSVSTQSTSSSSYFSSDEDEDECVEVKTEGGPSMPLSFPTKPLSYRKKTNTNNKRRTPTTASLGPVPKHPKHPKPVKTSKVKPKMNANAAAKPPGKLHPCKECGRLFTRACNLQSHQTTHLRQKPFPCPDCCLAFARVYDMKRHHRIHTNLRPYQCAACPEAFKRIEARERHFLAHHGYPAQGV</sequence>
<dbReference type="Gene3D" id="3.30.160.60">
    <property type="entry name" value="Classic Zinc Finger"/>
    <property type="match status" value="3"/>
</dbReference>
<feature type="compositionally biased region" description="Low complexity" evidence="8">
    <location>
        <begin position="299"/>
        <end position="312"/>
    </location>
</feature>
<feature type="compositionally biased region" description="Pro residues" evidence="8">
    <location>
        <begin position="192"/>
        <end position="209"/>
    </location>
</feature>
<keyword evidence="11" id="KW-1185">Reference proteome</keyword>
<evidence type="ECO:0000256" key="6">
    <source>
        <dbReference type="ARBA" id="ARBA00023242"/>
    </source>
</evidence>
<evidence type="ECO:0000313" key="11">
    <source>
        <dbReference type="Proteomes" id="UP001194696"/>
    </source>
</evidence>
<evidence type="ECO:0000256" key="4">
    <source>
        <dbReference type="ARBA" id="ARBA00022771"/>
    </source>
</evidence>
<feature type="compositionally biased region" description="Basic residues" evidence="8">
    <location>
        <begin position="365"/>
        <end position="380"/>
    </location>
</feature>
<dbReference type="PANTHER" id="PTHR16515:SF66">
    <property type="entry name" value="C2H2-TYPE DOMAIN-CONTAINING PROTEIN"/>
    <property type="match status" value="1"/>
</dbReference>
<dbReference type="InterPro" id="IPR050331">
    <property type="entry name" value="Zinc_finger"/>
</dbReference>
<name>A0ABQ7K4D8_9FUNG</name>
<comment type="caution">
    <text evidence="10">The sequence shown here is derived from an EMBL/GenBank/DDBJ whole genome shotgun (WGS) entry which is preliminary data.</text>
</comment>
<dbReference type="PROSITE" id="PS50157">
    <property type="entry name" value="ZINC_FINGER_C2H2_2"/>
    <property type="match status" value="3"/>
</dbReference>
<feature type="region of interest" description="Disordered" evidence="8">
    <location>
        <begin position="185"/>
        <end position="211"/>
    </location>
</feature>
<reference evidence="10 11" key="1">
    <citation type="journal article" date="2020" name="Fungal Divers.">
        <title>Resolving the Mortierellaceae phylogeny through synthesis of multi-gene phylogenetics and phylogenomics.</title>
        <authorList>
            <person name="Vandepol N."/>
            <person name="Liber J."/>
            <person name="Desiro A."/>
            <person name="Na H."/>
            <person name="Kennedy M."/>
            <person name="Barry K."/>
            <person name="Grigoriev I.V."/>
            <person name="Miller A.N."/>
            <person name="O'Donnell K."/>
            <person name="Stajich J.E."/>
            <person name="Bonito G."/>
        </authorList>
    </citation>
    <scope>NUCLEOTIDE SEQUENCE [LARGE SCALE GENOMIC DNA]</scope>
    <source>
        <strain evidence="10 11">AD045</strain>
    </source>
</reference>
<keyword evidence="5" id="KW-0862">Zinc</keyword>
<keyword evidence="2" id="KW-0479">Metal-binding</keyword>
<keyword evidence="3" id="KW-0677">Repeat</keyword>
<dbReference type="SUPFAM" id="SSF57667">
    <property type="entry name" value="beta-beta-alpha zinc fingers"/>
    <property type="match status" value="2"/>
</dbReference>
<evidence type="ECO:0000256" key="8">
    <source>
        <dbReference type="SAM" id="MobiDB-lite"/>
    </source>
</evidence>
<dbReference type="EMBL" id="JAAAIM010000299">
    <property type="protein sequence ID" value="KAG0290313.1"/>
    <property type="molecule type" value="Genomic_DNA"/>
</dbReference>
<feature type="compositionally biased region" description="Low complexity" evidence="8">
    <location>
        <begin position="381"/>
        <end position="391"/>
    </location>
</feature>
<keyword evidence="4 7" id="KW-0863">Zinc-finger</keyword>
<evidence type="ECO:0000313" key="10">
    <source>
        <dbReference type="EMBL" id="KAG0290313.1"/>
    </source>
</evidence>
<evidence type="ECO:0000259" key="9">
    <source>
        <dbReference type="PROSITE" id="PS50157"/>
    </source>
</evidence>
<evidence type="ECO:0000256" key="1">
    <source>
        <dbReference type="ARBA" id="ARBA00004123"/>
    </source>
</evidence>
<dbReference type="InterPro" id="IPR036236">
    <property type="entry name" value="Znf_C2H2_sf"/>
</dbReference>
<evidence type="ECO:0000256" key="5">
    <source>
        <dbReference type="ARBA" id="ARBA00022833"/>
    </source>
</evidence>
<evidence type="ECO:0000256" key="2">
    <source>
        <dbReference type="ARBA" id="ARBA00022723"/>
    </source>
</evidence>